<dbReference type="Gene3D" id="1.40.20.10">
    <property type="entry name" value="CHAD domain"/>
    <property type="match status" value="1"/>
</dbReference>
<evidence type="ECO:0000259" key="1">
    <source>
        <dbReference type="PROSITE" id="PS51708"/>
    </source>
</evidence>
<gene>
    <name evidence="2" type="ORF">BN873_100027</name>
</gene>
<evidence type="ECO:0000313" key="2">
    <source>
        <dbReference type="EMBL" id="CDI01015.1"/>
    </source>
</evidence>
<reference evidence="2" key="1">
    <citation type="submission" date="2013-07" db="EMBL/GenBank/DDBJ databases">
        <authorList>
            <person name="McIlroy S."/>
        </authorList>
    </citation>
    <scope>NUCLEOTIDE SEQUENCE [LARGE SCALE GENOMIC DNA]</scope>
    <source>
        <strain evidence="2">Run_A_D11</strain>
    </source>
</reference>
<dbReference type="PROSITE" id="PS51708">
    <property type="entry name" value="CHAD"/>
    <property type="match status" value="1"/>
</dbReference>
<comment type="caution">
    <text evidence="2">The sequence shown here is derived from an EMBL/GenBank/DDBJ whole genome shotgun (WGS) entry which is preliminary data.</text>
</comment>
<proteinExistence type="predicted"/>
<dbReference type="InterPro" id="IPR038186">
    <property type="entry name" value="CHAD_dom_sf"/>
</dbReference>
<reference evidence="2" key="2">
    <citation type="submission" date="2014-03" db="EMBL/GenBank/DDBJ databases">
        <title>Candidatus Competibacter-lineage genomes retrieved from metagenomes reveal functional metabolic diversity.</title>
        <authorList>
            <person name="McIlroy S.J."/>
            <person name="Albertsen M."/>
            <person name="Andresen E.K."/>
            <person name="Saunders A.M."/>
            <person name="Kristiansen R."/>
            <person name="Stokholm-Bjerregaard M."/>
            <person name="Nielsen K.L."/>
            <person name="Nielsen P.H."/>
        </authorList>
    </citation>
    <scope>NUCLEOTIDE SEQUENCE</scope>
    <source>
        <strain evidence="2">Run_A_D11</strain>
    </source>
</reference>
<keyword evidence="3" id="KW-1185">Reference proteome</keyword>
<dbReference type="SMART" id="SM00880">
    <property type="entry name" value="CHAD"/>
    <property type="match status" value="1"/>
</dbReference>
<dbReference type="Proteomes" id="UP000035760">
    <property type="component" value="Unassembled WGS sequence"/>
</dbReference>
<dbReference type="AlphaFoldDB" id="W6M5G8"/>
<dbReference type="OrthoDB" id="3034217at2"/>
<name>W6M5G8_9GAMM</name>
<sequence length="307" mass="35498">MNQKIIAPVKAKPLELSADTTTEDAFVRVISVCLCHAQANLPAVLDGQIEGVHQMRVGFRRLRSGLKIFRPLVPREASEMLVEEIRWLNGFLGPARDWDVFLYEGLVPLFNYFPRKRSLHLFRAKAETIRQTHNRLLRDALVEPRYAIIGERFIAWLAERAWHNEASERQAKRLAESVARFATPLLEQDHRRVIKRGEAFARASPEQRHALRIRIKEIRYALDFFAGLYPSNTIKPYLASLAKLQDCLGVMNDISVAHRLLDEAGSGTASAARQLIDGWYGCRYDVYQREFPDLWQRFTVCERPWKE</sequence>
<dbReference type="PANTHER" id="PTHR39339:SF1">
    <property type="entry name" value="CHAD DOMAIN-CONTAINING PROTEIN"/>
    <property type="match status" value="1"/>
</dbReference>
<accession>W6M5G8</accession>
<dbReference type="EMBL" id="CBTJ020000002">
    <property type="protein sequence ID" value="CDI01015.1"/>
    <property type="molecule type" value="Genomic_DNA"/>
</dbReference>
<evidence type="ECO:0000313" key="3">
    <source>
        <dbReference type="Proteomes" id="UP000035760"/>
    </source>
</evidence>
<dbReference type="PANTHER" id="PTHR39339">
    <property type="entry name" value="SLR1444 PROTEIN"/>
    <property type="match status" value="1"/>
</dbReference>
<dbReference type="STRING" id="1400863.BN873_100027"/>
<protein>
    <recommendedName>
        <fullName evidence="1">CHAD domain-containing protein</fullName>
    </recommendedName>
</protein>
<dbReference type="InterPro" id="IPR007899">
    <property type="entry name" value="CHAD_dom"/>
</dbReference>
<feature type="domain" description="CHAD" evidence="1">
    <location>
        <begin position="19"/>
        <end position="300"/>
    </location>
</feature>
<dbReference type="Pfam" id="PF05235">
    <property type="entry name" value="CHAD"/>
    <property type="match status" value="1"/>
</dbReference>
<dbReference type="RefSeq" id="WP_048670148.1">
    <property type="nucleotide sequence ID" value="NZ_CBTJ020000002.1"/>
</dbReference>
<organism evidence="2 3">
    <name type="scientific">Candidatus Competibacter denitrificans Run_A_D11</name>
    <dbReference type="NCBI Taxonomy" id="1400863"/>
    <lineage>
        <taxon>Bacteria</taxon>
        <taxon>Pseudomonadati</taxon>
        <taxon>Pseudomonadota</taxon>
        <taxon>Gammaproteobacteria</taxon>
        <taxon>Candidatus Competibacteraceae</taxon>
        <taxon>Candidatus Competibacter</taxon>
    </lineage>
</organism>